<dbReference type="Pfam" id="PF13462">
    <property type="entry name" value="Thioredoxin_4"/>
    <property type="match status" value="1"/>
</dbReference>
<evidence type="ECO:0000313" key="8">
    <source>
        <dbReference type="EMBL" id="ARJ07611.1"/>
    </source>
</evidence>
<dbReference type="Gene3D" id="3.40.30.10">
    <property type="entry name" value="Glutaredoxin"/>
    <property type="match status" value="1"/>
</dbReference>
<evidence type="ECO:0000256" key="1">
    <source>
        <dbReference type="ARBA" id="ARBA00005791"/>
    </source>
</evidence>
<dbReference type="GO" id="GO:0016491">
    <property type="term" value="F:oxidoreductase activity"/>
    <property type="evidence" value="ECO:0007669"/>
    <property type="project" value="UniProtKB-KW"/>
</dbReference>
<dbReference type="InterPro" id="IPR013766">
    <property type="entry name" value="Thioredoxin_domain"/>
</dbReference>
<keyword evidence="6" id="KW-1133">Transmembrane helix</keyword>
<dbReference type="EMBL" id="CP020716">
    <property type="protein sequence ID" value="ARJ07611.1"/>
    <property type="molecule type" value="Genomic_DNA"/>
</dbReference>
<name>A0A1X9LUC5_9MICO</name>
<keyword evidence="9" id="KW-1185">Reference proteome</keyword>
<keyword evidence="6" id="KW-0812">Transmembrane</keyword>
<dbReference type="InterPro" id="IPR036249">
    <property type="entry name" value="Thioredoxin-like_sf"/>
</dbReference>
<evidence type="ECO:0000256" key="6">
    <source>
        <dbReference type="SAM" id="Phobius"/>
    </source>
</evidence>
<accession>A0A1X9LUC5</accession>
<gene>
    <name evidence="8" type="ORF">B5808_19710</name>
</gene>
<dbReference type="SUPFAM" id="SSF52833">
    <property type="entry name" value="Thioredoxin-like"/>
    <property type="match status" value="1"/>
</dbReference>
<geneLocation type="plasmid" evidence="8">
    <name>unnamed1</name>
</geneLocation>
<dbReference type="InterPro" id="IPR012336">
    <property type="entry name" value="Thioredoxin-like_fold"/>
</dbReference>
<dbReference type="RefSeq" id="WP_085021746.1">
    <property type="nucleotide sequence ID" value="NZ_CP020716.1"/>
</dbReference>
<dbReference type="KEGG" id="cphy:B5808_19710"/>
<evidence type="ECO:0000313" key="9">
    <source>
        <dbReference type="Proteomes" id="UP000192775"/>
    </source>
</evidence>
<keyword evidence="8" id="KW-0614">Plasmid</keyword>
<evidence type="ECO:0000256" key="3">
    <source>
        <dbReference type="ARBA" id="ARBA00023002"/>
    </source>
</evidence>
<evidence type="ECO:0000259" key="7">
    <source>
        <dbReference type="PROSITE" id="PS51352"/>
    </source>
</evidence>
<dbReference type="AlphaFoldDB" id="A0A1X9LUC5"/>
<keyword evidence="6" id="KW-0472">Membrane</keyword>
<evidence type="ECO:0000256" key="2">
    <source>
        <dbReference type="ARBA" id="ARBA00022729"/>
    </source>
</evidence>
<proteinExistence type="inferred from homology"/>
<feature type="transmembrane region" description="Helical" evidence="6">
    <location>
        <begin position="21"/>
        <end position="45"/>
    </location>
</feature>
<comment type="similarity">
    <text evidence="1">Belongs to the thioredoxin family. DsbA subfamily.</text>
</comment>
<evidence type="ECO:0000256" key="4">
    <source>
        <dbReference type="ARBA" id="ARBA00023157"/>
    </source>
</evidence>
<organism evidence="8 9">
    <name type="scientific">Cnuibacter physcomitrellae</name>
    <dbReference type="NCBI Taxonomy" id="1619308"/>
    <lineage>
        <taxon>Bacteria</taxon>
        <taxon>Bacillati</taxon>
        <taxon>Actinomycetota</taxon>
        <taxon>Actinomycetes</taxon>
        <taxon>Micrococcales</taxon>
        <taxon>Microbacteriaceae</taxon>
        <taxon>Cnuibacter</taxon>
    </lineage>
</organism>
<dbReference type="PROSITE" id="PS51352">
    <property type="entry name" value="THIOREDOXIN_2"/>
    <property type="match status" value="1"/>
</dbReference>
<dbReference type="Proteomes" id="UP000192775">
    <property type="component" value="Plasmid unnamed1"/>
</dbReference>
<protein>
    <recommendedName>
        <fullName evidence="7">Thioredoxin domain-containing protein</fullName>
    </recommendedName>
</protein>
<dbReference type="PANTHER" id="PTHR13887:SF14">
    <property type="entry name" value="DISULFIDE BOND FORMATION PROTEIN D"/>
    <property type="match status" value="1"/>
</dbReference>
<keyword evidence="4" id="KW-1015">Disulfide bond</keyword>
<dbReference type="PANTHER" id="PTHR13887">
    <property type="entry name" value="GLUTATHIONE S-TRANSFERASE KAPPA"/>
    <property type="match status" value="1"/>
</dbReference>
<sequence length="237" mass="26030">MTTARPQPRRTSPGRRPRKPSTVIIVLVAIFLAIATALTVIFVSVGNSIDDRTPAAAPSGGVQVTRENSHVLDSVPDAKVTLVEFLDFECEVCGAFYPYVEQLREQYAGQITFVTRYFPIPSHQNSMNAAVAVEAAAQQGMFEEMYQKMFQNQKAWGERQDSQAALFRTYAEALGLDMAAYDAAVADPQTQQRVQQDFDDGVALGVEGTPTFFLNGQKMTIDSFDDFTAQIDAALAQ</sequence>
<keyword evidence="3" id="KW-0560">Oxidoreductase</keyword>
<evidence type="ECO:0000256" key="5">
    <source>
        <dbReference type="ARBA" id="ARBA00023284"/>
    </source>
</evidence>
<keyword evidence="2" id="KW-0732">Signal</keyword>
<keyword evidence="5" id="KW-0676">Redox-active center</keyword>
<feature type="domain" description="Thioredoxin" evidence="7">
    <location>
        <begin position="43"/>
        <end position="236"/>
    </location>
</feature>
<reference evidence="8 9" key="1">
    <citation type="submission" date="2017-04" db="EMBL/GenBank/DDBJ databases">
        <authorList>
            <person name="Afonso C.L."/>
            <person name="Miller P.J."/>
            <person name="Scott M.A."/>
            <person name="Spackman E."/>
            <person name="Goraichik I."/>
            <person name="Dimitrov K.M."/>
            <person name="Suarez D.L."/>
            <person name="Swayne D.E."/>
        </authorList>
    </citation>
    <scope>NUCLEOTIDE SEQUENCE [LARGE SCALE GENOMIC DNA]</scope>
    <source>
        <strain evidence="9">XA(T)</strain>
        <plasmid evidence="9">Plasmid unnamed1</plasmid>
    </source>
</reference>